<dbReference type="CDD" id="cd02859">
    <property type="entry name" value="E_set_AMPKbeta_like_N"/>
    <property type="match status" value="1"/>
</dbReference>
<dbReference type="AlphaFoldDB" id="A0AAN8A7Q3"/>
<evidence type="ECO:0000313" key="2">
    <source>
        <dbReference type="EMBL" id="KAK5778320.1"/>
    </source>
</evidence>
<dbReference type="Proteomes" id="UP001306508">
    <property type="component" value="Unassembled WGS sequence"/>
</dbReference>
<gene>
    <name evidence="2" type="ORF">RI543_003979</name>
</gene>
<comment type="caution">
    <text evidence="2">The sequence shown here is derived from an EMBL/GenBank/DDBJ whole genome shotgun (WGS) entry which is preliminary data.</text>
</comment>
<dbReference type="InterPro" id="IPR013783">
    <property type="entry name" value="Ig-like_fold"/>
</dbReference>
<evidence type="ECO:0000256" key="1">
    <source>
        <dbReference type="SAM" id="MobiDB-lite"/>
    </source>
</evidence>
<sequence>MINIIYPMYHEDNTDIKRRSDALNFKSLKIAGDFNDWQIEPMELKDVGRQTFWIYSIEDSKLRNCKKLNNNGELLVHFKFIDDYNNWFTTSDYATEPDEHNNINNVEVVRYREKEVEKDGDVASVKEKMQGENIQKAATDSESEILDEGPGSPAPSLKDRKAQLQNSFRKDFDVISDALQHSETTKTAVSSYASTINNKENKQENKDMPNILDESIIESESSSRKNEKSENNDIVEEYSDNNSKLNSSEQFQGEKQEDLIIFTNKYSLNTCSNLGAHILPVEANMQIVSENEQVLQMPSSFQEVMTENISDAQSKHEDEHVYHSKNNKELDSEIMLENPIAKTTSEESIHSDNSDLEKYVDVENHDLTVPNSATEGYQNILRRLLREFCSWFSWLFNVFNPSQ</sequence>
<feature type="compositionally biased region" description="Basic and acidic residues" evidence="1">
    <location>
        <begin position="221"/>
        <end position="231"/>
    </location>
</feature>
<organism evidence="2 3">
    <name type="scientific">Arxiozyma heterogenica</name>
    <dbReference type="NCBI Taxonomy" id="278026"/>
    <lineage>
        <taxon>Eukaryota</taxon>
        <taxon>Fungi</taxon>
        <taxon>Dikarya</taxon>
        <taxon>Ascomycota</taxon>
        <taxon>Saccharomycotina</taxon>
        <taxon>Saccharomycetes</taxon>
        <taxon>Saccharomycetales</taxon>
        <taxon>Saccharomycetaceae</taxon>
        <taxon>Arxiozyma</taxon>
    </lineage>
</organism>
<keyword evidence="3" id="KW-1185">Reference proteome</keyword>
<evidence type="ECO:0000313" key="3">
    <source>
        <dbReference type="Proteomes" id="UP001306508"/>
    </source>
</evidence>
<dbReference type="InterPro" id="IPR014756">
    <property type="entry name" value="Ig_E-set"/>
</dbReference>
<feature type="region of interest" description="Disordered" evidence="1">
    <location>
        <begin position="216"/>
        <end position="252"/>
    </location>
</feature>
<proteinExistence type="predicted"/>
<dbReference type="Gene3D" id="2.60.40.10">
    <property type="entry name" value="Immunoglobulins"/>
    <property type="match status" value="1"/>
</dbReference>
<accession>A0AAN8A7Q3</accession>
<dbReference type="EMBL" id="JAWIZZ010000053">
    <property type="protein sequence ID" value="KAK5778320.1"/>
    <property type="molecule type" value="Genomic_DNA"/>
</dbReference>
<dbReference type="SUPFAM" id="SSF81296">
    <property type="entry name" value="E set domains"/>
    <property type="match status" value="1"/>
</dbReference>
<reference evidence="3" key="1">
    <citation type="submission" date="2023-07" db="EMBL/GenBank/DDBJ databases">
        <title>A draft genome of Kazachstania heterogenica Y-27499.</title>
        <authorList>
            <person name="Donic C."/>
            <person name="Kralova J.S."/>
            <person name="Fidel L."/>
            <person name="Ben-Dor S."/>
            <person name="Jung S."/>
        </authorList>
    </citation>
    <scope>NUCLEOTIDE SEQUENCE [LARGE SCALE GENOMIC DNA]</scope>
    <source>
        <strain evidence="3">Y27499</strain>
    </source>
</reference>
<feature type="compositionally biased region" description="Polar residues" evidence="1">
    <location>
        <begin position="240"/>
        <end position="251"/>
    </location>
</feature>
<protein>
    <submittedName>
        <fullName evidence="2">Uncharacterized protein</fullName>
    </submittedName>
</protein>
<feature type="region of interest" description="Disordered" evidence="1">
    <location>
        <begin position="126"/>
        <end position="161"/>
    </location>
</feature>
<name>A0AAN8A7Q3_9SACH</name>